<feature type="transmembrane region" description="Helical" evidence="18">
    <location>
        <begin position="158"/>
        <end position="178"/>
    </location>
</feature>
<keyword evidence="13 18" id="KW-0472">Membrane</keyword>
<feature type="transmembrane region" description="Helical" evidence="18">
    <location>
        <begin position="216"/>
        <end position="235"/>
    </location>
</feature>
<evidence type="ECO:0000313" key="21">
    <source>
        <dbReference type="EMBL" id="TPP41193.1"/>
    </source>
</evidence>
<evidence type="ECO:0000256" key="4">
    <source>
        <dbReference type="ARBA" id="ARBA00005189"/>
    </source>
</evidence>
<evidence type="ECO:0000313" key="23">
    <source>
        <dbReference type="Proteomes" id="UP000274082"/>
    </source>
</evidence>
<evidence type="ECO:0000256" key="3">
    <source>
        <dbReference type="ARBA" id="ARBA00005119"/>
    </source>
</evidence>
<keyword evidence="15" id="KW-1208">Phospholipid metabolism</keyword>
<dbReference type="EMBL" id="FR799613">
    <property type="protein sequence ID" value="CBZ35048.1"/>
    <property type="molecule type" value="Genomic_DNA"/>
</dbReference>
<reference evidence="22" key="3">
    <citation type="submission" date="2011-02" db="EMBL/GenBank/DDBJ databases">
        <title>Whole genome sequencing of Leishmania donovani clinical lines reveals dynamic variation related to drug resistance.</title>
        <authorList>
            <person name="Downing T."/>
            <person name="Imamura H."/>
            <person name="Sanders M."/>
            <person name="Decuypere S."/>
            <person name="Hertz-Fowler C."/>
            <person name="Clark T.G."/>
            <person name="Rijal S."/>
            <person name="Sundar S."/>
            <person name="Quail M.A."/>
            <person name="De Doncker S."/>
            <person name="Maes I."/>
            <person name="Vanaerschot M."/>
            <person name="Stark O."/>
            <person name="Schonian G."/>
            <person name="Dujardin J.C."/>
            <person name="Berriman M."/>
        </authorList>
    </citation>
    <scope>NUCLEOTIDE SEQUENCE [LARGE SCALE GENOMIC DNA]</scope>
    <source>
        <strain evidence="22">BPK282A1</strain>
    </source>
</reference>
<dbReference type="OMA" id="FVIESTM"/>
<organism evidence="19 23">
    <name type="scientific">Leishmania donovani</name>
    <dbReference type="NCBI Taxonomy" id="5661"/>
    <lineage>
        <taxon>Eukaryota</taxon>
        <taxon>Discoba</taxon>
        <taxon>Euglenozoa</taxon>
        <taxon>Kinetoplastea</taxon>
        <taxon>Metakinetoplastina</taxon>
        <taxon>Trypanosomatida</taxon>
        <taxon>Trypanosomatidae</taxon>
        <taxon>Leishmaniinae</taxon>
        <taxon>Leishmania</taxon>
    </lineage>
</organism>
<dbReference type="PANTHER" id="PTHR13773:SF8">
    <property type="entry name" value="PHOSPHATIDATE CYTIDYLYLTRANSFERASE, PHOTORECEPTOR-SPECIFIC"/>
    <property type="match status" value="1"/>
</dbReference>
<dbReference type="VEuPathDB" id="TriTrypDB:LdCL_260021700"/>
<dbReference type="Proteomes" id="UP000274082">
    <property type="component" value="Chromosome 26"/>
</dbReference>
<dbReference type="PANTHER" id="PTHR13773">
    <property type="entry name" value="PHOSPHATIDATE CYTIDYLYLTRANSFERASE"/>
    <property type="match status" value="1"/>
</dbReference>
<dbReference type="PROSITE" id="PS01315">
    <property type="entry name" value="CDS"/>
    <property type="match status" value="1"/>
</dbReference>
<dbReference type="OrthoDB" id="10260889at2759"/>
<keyword evidence="12" id="KW-0443">Lipid metabolism</keyword>
<evidence type="ECO:0000256" key="7">
    <source>
        <dbReference type="ARBA" id="ARBA00022516"/>
    </source>
</evidence>
<dbReference type="VEuPathDB" id="TriTrypDB:LDHU3_26.2020"/>
<dbReference type="InterPro" id="IPR016720">
    <property type="entry name" value="PC_Trfase_euk"/>
</dbReference>
<dbReference type="RefSeq" id="XP_003861746.1">
    <property type="nucleotide sequence ID" value="XM_003861698.1"/>
</dbReference>
<evidence type="ECO:0000256" key="2">
    <source>
        <dbReference type="ARBA" id="ARBA00004141"/>
    </source>
</evidence>
<dbReference type="AlphaFoldDB" id="A0A3S7WZX3"/>
<dbReference type="Pfam" id="PF01148">
    <property type="entry name" value="CTP_transf_1"/>
    <property type="match status" value="1"/>
</dbReference>
<dbReference type="GeneID" id="13388993"/>
<comment type="subcellular location">
    <subcellularLocation>
        <location evidence="2">Membrane</location>
        <topology evidence="2">Multi-pass membrane protein</topology>
    </subcellularLocation>
</comment>
<reference evidence="20 22" key="1">
    <citation type="journal article" date="2011" name="Genome Res.">
        <title>Whole genome sequencing of multiple Leishmania donovani clinical isolates provides insights into population structure and mechanisms of drug resistance.</title>
        <authorList>
            <person name="Downing T."/>
            <person name="Imamura H."/>
            <person name="Decuypere S."/>
            <person name="Clark T.G."/>
            <person name="Coombs G.H."/>
            <person name="Cotton J.A."/>
            <person name="Hilley J.D."/>
            <person name="de Doncker S."/>
            <person name="Maes I."/>
            <person name="Mottram J.C."/>
            <person name="Quail M.A."/>
            <person name="Rijal S."/>
            <person name="Sanders M."/>
            <person name="Schonian G."/>
            <person name="Stark O."/>
            <person name="Sundar S."/>
            <person name="Vanaerschot M."/>
            <person name="Hertz-Fowler C."/>
            <person name="Dujardin J.C."/>
            <person name="Berriman M."/>
        </authorList>
    </citation>
    <scope>NUCLEOTIDE SEQUENCE [LARGE SCALE GENOMIC DNA]</scope>
    <source>
        <strain evidence="20 22">BPK282A1</strain>
    </source>
</reference>
<reference evidence="24" key="6">
    <citation type="submission" date="2019-02" db="EMBL/GenBank/DDBJ databases">
        <title>FDA dAtabase for Regulatory Grade micrObial Sequences (FDA-ARGOS): Supporting development and validation of Infectious Disease Dx tests.</title>
        <authorList>
            <person name="Duncan R."/>
            <person name="Fisher C."/>
            <person name="Tallon L."/>
            <person name="Sadzewicz L."/>
            <person name="Sengamalay N."/>
            <person name="Ott S."/>
            <person name="Godinez A."/>
            <person name="Nagaraj S."/>
            <person name="Vavikolanu K."/>
            <person name="Nadendla S."/>
            <person name="Aluvathingal J."/>
            <person name="Sichtig H."/>
        </authorList>
    </citation>
    <scope>NUCLEOTIDE SEQUENCE [LARGE SCALE GENOMIC DNA]</scope>
    <source>
        <strain evidence="24">FDAARGOS_361</strain>
    </source>
</reference>
<evidence type="ECO:0000256" key="13">
    <source>
        <dbReference type="ARBA" id="ARBA00023136"/>
    </source>
</evidence>
<comment type="catalytic activity">
    <reaction evidence="1 16">
        <text>a 1,2-diacyl-sn-glycero-3-phosphate + CTP + H(+) = a CDP-1,2-diacyl-sn-glycerol + diphosphate</text>
        <dbReference type="Rhea" id="RHEA:16229"/>
        <dbReference type="ChEBI" id="CHEBI:15378"/>
        <dbReference type="ChEBI" id="CHEBI:33019"/>
        <dbReference type="ChEBI" id="CHEBI:37563"/>
        <dbReference type="ChEBI" id="CHEBI:58332"/>
        <dbReference type="ChEBI" id="CHEBI:58608"/>
        <dbReference type="EC" id="2.7.7.41"/>
    </reaction>
</comment>
<comment type="pathway">
    <text evidence="4">Lipid metabolism.</text>
</comment>
<feature type="transmembrane region" description="Helical" evidence="18">
    <location>
        <begin position="256"/>
        <end position="277"/>
    </location>
</feature>
<sequence>MPKEKKQRVFLLPLIPNGGDLSPAADDTMAKGTHSTCGDGATGGSSPATAAASAADGKKLGYKDVINRTIFTILMAYVFLGWISVGIRFGLFLLFVIESTMFYEVTRINQRVRKERQLPSVLFIKWYFFVVCYVFVSLFCNREPLQNTFAWFDKVYDLLPFAFFCCVMLGLVVFVLSLRKGMYRYQFIQFTWTAMMLMLCQVQFAGEMRNMVRGMIWFLLPVSCVVNNDIWAYIFGKCFGRKKLLSLSPKKTVEGFLGAFLFTVIWSFWFCGFLSHFPQMYCPAVGFTNAVNSHCERNPVFLQKEVAFPQWIQQVSGGMLTTFLVSPAQKHALVLGTFASLLAPFGGFFASGLKRAFKLKDFGDLIPGHGGMTDRMDCQGLMGLFTYCYLRTYVFHETKCPGANDITRCALRMDAERRQTLVNQLLQSLQA</sequence>
<keyword evidence="11 18" id="KW-1133">Transmembrane helix</keyword>
<name>A0A3S7WZX3_LEIDO</name>
<evidence type="ECO:0000256" key="5">
    <source>
        <dbReference type="ARBA" id="ARBA00010185"/>
    </source>
</evidence>
<dbReference type="Proteomes" id="UP000008980">
    <property type="component" value="Chromosome 26"/>
</dbReference>
<comment type="pathway">
    <text evidence="3 16">Phospholipid metabolism; CDP-diacylglycerol biosynthesis; CDP-diacylglycerol from sn-glycerol 3-phosphate: step 3/3.</text>
</comment>
<dbReference type="VEuPathDB" id="TriTrypDB:LdBPK_261600.1"/>
<evidence type="ECO:0000256" key="16">
    <source>
        <dbReference type="RuleBase" id="RU003938"/>
    </source>
</evidence>
<comment type="similarity">
    <text evidence="5 16">Belongs to the CDS family.</text>
</comment>
<gene>
    <name evidence="21" type="ORF">CGC21_32120</name>
    <name evidence="20" type="ORF">LDBPK_261600</name>
    <name evidence="19" type="ORF">LdCL_260021700</name>
</gene>
<dbReference type="UniPathway" id="UPA00557">
    <property type="reaction ID" value="UER00614"/>
</dbReference>
<dbReference type="EC" id="2.7.7.41" evidence="6 16"/>
<evidence type="ECO:0000256" key="15">
    <source>
        <dbReference type="ARBA" id="ARBA00023264"/>
    </source>
</evidence>
<evidence type="ECO:0000256" key="11">
    <source>
        <dbReference type="ARBA" id="ARBA00022989"/>
    </source>
</evidence>
<evidence type="ECO:0000313" key="19">
    <source>
        <dbReference type="EMBL" id="AYU79761.1"/>
    </source>
</evidence>
<reference evidence="20" key="2">
    <citation type="submission" date="2011-01" db="EMBL/GenBank/DDBJ databases">
        <authorList>
            <person name="Zhao B.P."/>
            <person name="Ren Z.A."/>
            <person name="Li C.D."/>
        </authorList>
    </citation>
    <scope>NUCLEOTIDE SEQUENCE</scope>
    <source>
        <strain evidence="20">BPK282A1</strain>
    </source>
</reference>
<feature type="region of interest" description="Disordered" evidence="17">
    <location>
        <begin position="26"/>
        <end position="45"/>
    </location>
</feature>
<keyword evidence="9 16" id="KW-0812">Transmembrane</keyword>
<accession>A0A3S7WZX3</accession>
<dbReference type="Proteomes" id="UP000318447">
    <property type="component" value="Unassembled WGS sequence"/>
</dbReference>
<reference evidence="21" key="5">
    <citation type="submission" date="2019-02" db="EMBL/GenBank/DDBJ databases">
        <title>FDA dAtabase for Regulatory Grade micrObial Sequences (FDA-ARGOS): Supporting development and validation of Infectious Disease Dx tests.</title>
        <authorList>
            <person name="Duncan R."/>
            <person name="Fisher C."/>
            <person name="Tallon L.J."/>
            <person name="Sadzewicz L."/>
            <person name="Sengamalay N."/>
            <person name="Ott S."/>
            <person name="Godinez A."/>
            <person name="Nagaraj S."/>
            <person name="Nadendla S."/>
            <person name="Sichtig H."/>
        </authorList>
    </citation>
    <scope>NUCLEOTIDE SEQUENCE</scope>
    <source>
        <strain evidence="21">FDAARGOS_361</strain>
    </source>
</reference>
<dbReference type="KEGG" id="ldo:LDBPK_261600"/>
<accession>E9BIH2</accession>
<dbReference type="InterPro" id="IPR000374">
    <property type="entry name" value="PC_trans"/>
</dbReference>
<keyword evidence="10 16" id="KW-0548">Nucleotidyltransferase</keyword>
<evidence type="ECO:0000256" key="14">
    <source>
        <dbReference type="ARBA" id="ARBA00023209"/>
    </source>
</evidence>
<dbReference type="GO" id="GO:0005789">
    <property type="term" value="C:endoplasmic reticulum membrane"/>
    <property type="evidence" value="ECO:0007669"/>
    <property type="project" value="TreeGrafter"/>
</dbReference>
<reference evidence="19 23" key="4">
    <citation type="journal article" date="2018" name="Sci. Rep.">
        <title>A complete Leishmania donovani reference genome identifies novel genetic variations associated with virulence.</title>
        <authorList>
            <person name="Lypaczewski P."/>
            <person name="Hoshizaki J."/>
            <person name="Zhang W.-W."/>
            <person name="McCall L.-I."/>
            <person name="Torcivia-Rodriguez J."/>
            <person name="Simonyan V."/>
            <person name="Kaur A."/>
            <person name="Dewar K."/>
            <person name="Matlashewski G."/>
        </authorList>
    </citation>
    <scope>NUCLEOTIDE SEQUENCE [LARGE SCALE GENOMIC DNA]</scope>
    <source>
        <strain evidence="19 23">LdCL</strain>
    </source>
</reference>
<evidence type="ECO:0000313" key="22">
    <source>
        <dbReference type="Proteomes" id="UP000008980"/>
    </source>
</evidence>
<keyword evidence="7" id="KW-0444">Lipid biosynthesis</keyword>
<keyword evidence="23" id="KW-1185">Reference proteome</keyword>
<keyword evidence="8 16" id="KW-0808">Transferase</keyword>
<evidence type="ECO:0000256" key="9">
    <source>
        <dbReference type="ARBA" id="ARBA00022692"/>
    </source>
</evidence>
<keyword evidence="14" id="KW-0594">Phospholipid biosynthesis</keyword>
<evidence type="ECO:0000256" key="1">
    <source>
        <dbReference type="ARBA" id="ARBA00001698"/>
    </source>
</evidence>
<feature type="transmembrane region" description="Helical" evidence="18">
    <location>
        <begin position="185"/>
        <end position="204"/>
    </location>
</feature>
<proteinExistence type="inferred from homology"/>
<feature type="transmembrane region" description="Helical" evidence="18">
    <location>
        <begin position="118"/>
        <end position="138"/>
    </location>
</feature>
<feature type="transmembrane region" description="Helical" evidence="18">
    <location>
        <begin position="332"/>
        <end position="350"/>
    </location>
</feature>
<evidence type="ECO:0000313" key="20">
    <source>
        <dbReference type="EMBL" id="CBZ35048.1"/>
    </source>
</evidence>
<evidence type="ECO:0000313" key="24">
    <source>
        <dbReference type="Proteomes" id="UP000318447"/>
    </source>
</evidence>
<dbReference type="EMBL" id="CP029525">
    <property type="protein sequence ID" value="AYU79761.1"/>
    <property type="molecule type" value="Genomic_DNA"/>
</dbReference>
<dbReference type="EMBL" id="RHLC01000017">
    <property type="protein sequence ID" value="TPP41193.1"/>
    <property type="molecule type" value="Genomic_DNA"/>
</dbReference>
<evidence type="ECO:0000256" key="10">
    <source>
        <dbReference type="ARBA" id="ARBA00022695"/>
    </source>
</evidence>
<evidence type="ECO:0000256" key="12">
    <source>
        <dbReference type="ARBA" id="ARBA00023098"/>
    </source>
</evidence>
<evidence type="ECO:0000256" key="18">
    <source>
        <dbReference type="SAM" id="Phobius"/>
    </source>
</evidence>
<evidence type="ECO:0000256" key="8">
    <source>
        <dbReference type="ARBA" id="ARBA00022679"/>
    </source>
</evidence>
<evidence type="ECO:0000256" key="6">
    <source>
        <dbReference type="ARBA" id="ARBA00012487"/>
    </source>
</evidence>
<protein>
    <recommendedName>
        <fullName evidence="6 16">Phosphatidate cytidylyltransferase</fullName>
        <ecNumber evidence="6 16">2.7.7.41</ecNumber>
    </recommendedName>
</protein>
<dbReference type="GO" id="GO:0016024">
    <property type="term" value="P:CDP-diacylglycerol biosynthetic process"/>
    <property type="evidence" value="ECO:0007669"/>
    <property type="project" value="UniProtKB-UniPathway"/>
</dbReference>
<dbReference type="GO" id="GO:0004605">
    <property type="term" value="F:phosphatidate cytidylyltransferase activity"/>
    <property type="evidence" value="ECO:0007669"/>
    <property type="project" value="UniProtKB-EC"/>
</dbReference>
<evidence type="ECO:0000256" key="17">
    <source>
        <dbReference type="SAM" id="MobiDB-lite"/>
    </source>
</evidence>